<name>A0A346FCR6_9CAUD</name>
<keyword evidence="2" id="KW-1185">Reference proteome</keyword>
<dbReference type="Proteomes" id="UP000259952">
    <property type="component" value="Segment"/>
</dbReference>
<gene>
    <name evidence="1" type="primary">114</name>
    <name evidence="1" type="ORF">SEA_FRYBERGER_114</name>
</gene>
<organism evidence="1 2">
    <name type="scientific">Gordonia phage Fryberger</name>
    <dbReference type="NCBI Taxonomy" id="2250392"/>
    <lineage>
        <taxon>Viruses</taxon>
        <taxon>Duplodnaviria</taxon>
        <taxon>Heunggongvirae</taxon>
        <taxon>Uroviricota</taxon>
        <taxon>Caudoviricetes</taxon>
        <taxon>Ronaldovirus</taxon>
        <taxon>Ronaldovirus fryberger</taxon>
    </lineage>
</organism>
<reference evidence="1 2" key="1">
    <citation type="submission" date="2018-06" db="EMBL/GenBank/DDBJ databases">
        <authorList>
            <person name="Searcy Z.E."/>
            <person name="Delesalle V.A."/>
            <person name="Garlena R.A."/>
            <person name="Russell D.A."/>
            <person name="Pope W.H."/>
            <person name="Jacobs-Sera D."/>
            <person name="Hatfull G.F."/>
        </authorList>
    </citation>
    <scope>NUCLEOTIDE SEQUENCE [LARGE SCALE GENOMIC DNA]</scope>
</reference>
<evidence type="ECO:0000313" key="2">
    <source>
        <dbReference type="Proteomes" id="UP000259952"/>
    </source>
</evidence>
<proteinExistence type="predicted"/>
<dbReference type="RefSeq" id="YP_009807666.1">
    <property type="nucleotide sequence ID" value="NC_048027.1"/>
</dbReference>
<sequence>MVEFRGWTDIEEIPSGVPFEDNDDGIYVWDSDRQLREVTKVPVQWEYKLGNPLYQDVDKDCPEQFFYNKKNAEDTDSYKYSDRDIYGPFRQSETSL</sequence>
<evidence type="ECO:0000313" key="1">
    <source>
        <dbReference type="EMBL" id="AXN53530.1"/>
    </source>
</evidence>
<dbReference type="EMBL" id="MH479913">
    <property type="protein sequence ID" value="AXN53530.1"/>
    <property type="molecule type" value="Genomic_DNA"/>
</dbReference>
<accession>A0A346FCR6</accession>
<protein>
    <submittedName>
        <fullName evidence="1">Uncharacterized protein</fullName>
    </submittedName>
</protein>
<dbReference type="GeneID" id="54998545"/>
<dbReference type="KEGG" id="vg:54998545"/>